<accession>A0A167U0D4</accession>
<dbReference type="Proteomes" id="UP000076532">
    <property type="component" value="Unassembled WGS sequence"/>
</dbReference>
<sequence>MSTMILVLVLETLMAMVKRRKSWRRHPSTRGTPFNTNDTILLLYFFQACRTPSSLVIVSLSTTYTFSLYIFFSFPLLARMCCPLSLALFT</sequence>
<protein>
    <submittedName>
        <fullName evidence="1">Uncharacterized protein</fullName>
    </submittedName>
</protein>
<gene>
    <name evidence="1" type="ORF">FIBSPDRAFT_473475</name>
</gene>
<reference evidence="1 2" key="1">
    <citation type="journal article" date="2016" name="Mol. Biol. Evol.">
        <title>Comparative Genomics of Early-Diverging Mushroom-Forming Fungi Provides Insights into the Origins of Lignocellulose Decay Capabilities.</title>
        <authorList>
            <person name="Nagy L.G."/>
            <person name="Riley R."/>
            <person name="Tritt A."/>
            <person name="Adam C."/>
            <person name="Daum C."/>
            <person name="Floudas D."/>
            <person name="Sun H."/>
            <person name="Yadav J.S."/>
            <person name="Pangilinan J."/>
            <person name="Larsson K.H."/>
            <person name="Matsuura K."/>
            <person name="Barry K."/>
            <person name="Labutti K."/>
            <person name="Kuo R."/>
            <person name="Ohm R.A."/>
            <person name="Bhattacharya S.S."/>
            <person name="Shirouzu T."/>
            <person name="Yoshinaga Y."/>
            <person name="Martin F.M."/>
            <person name="Grigoriev I.V."/>
            <person name="Hibbett D.S."/>
        </authorList>
    </citation>
    <scope>NUCLEOTIDE SEQUENCE [LARGE SCALE GENOMIC DNA]</scope>
    <source>
        <strain evidence="1 2">CBS 109695</strain>
    </source>
</reference>
<name>A0A167U0D4_9AGAM</name>
<evidence type="ECO:0000313" key="2">
    <source>
        <dbReference type="Proteomes" id="UP000076532"/>
    </source>
</evidence>
<proteinExistence type="predicted"/>
<evidence type="ECO:0000313" key="1">
    <source>
        <dbReference type="EMBL" id="KZP03469.1"/>
    </source>
</evidence>
<dbReference type="EMBL" id="KV418061">
    <property type="protein sequence ID" value="KZP03469.1"/>
    <property type="molecule type" value="Genomic_DNA"/>
</dbReference>
<dbReference type="AlphaFoldDB" id="A0A167U0D4"/>
<keyword evidence="2" id="KW-1185">Reference proteome</keyword>
<organism evidence="1 2">
    <name type="scientific">Athelia psychrophila</name>
    <dbReference type="NCBI Taxonomy" id="1759441"/>
    <lineage>
        <taxon>Eukaryota</taxon>
        <taxon>Fungi</taxon>
        <taxon>Dikarya</taxon>
        <taxon>Basidiomycota</taxon>
        <taxon>Agaricomycotina</taxon>
        <taxon>Agaricomycetes</taxon>
        <taxon>Agaricomycetidae</taxon>
        <taxon>Atheliales</taxon>
        <taxon>Atheliaceae</taxon>
        <taxon>Athelia</taxon>
    </lineage>
</organism>